<dbReference type="PROSITE" id="PS50231">
    <property type="entry name" value="RICIN_B_LECTIN"/>
    <property type="match status" value="1"/>
</dbReference>
<name>A0ABN7SCB4_OIKDI</name>
<feature type="region of interest" description="Disordered" evidence="12">
    <location>
        <begin position="74"/>
        <end position="107"/>
    </location>
</feature>
<dbReference type="Gene3D" id="2.80.10.50">
    <property type="match status" value="1"/>
</dbReference>
<evidence type="ECO:0000256" key="7">
    <source>
        <dbReference type="ARBA" id="ARBA00023136"/>
    </source>
</evidence>
<feature type="transmembrane region" description="Helical" evidence="11">
    <location>
        <begin position="33"/>
        <end position="53"/>
    </location>
</feature>
<evidence type="ECO:0000256" key="12">
    <source>
        <dbReference type="SAM" id="MobiDB-lite"/>
    </source>
</evidence>
<dbReference type="Pfam" id="PF00535">
    <property type="entry name" value="Glycos_transf_2"/>
    <property type="match status" value="1"/>
</dbReference>
<keyword evidence="11" id="KW-0808">Transferase</keyword>
<dbReference type="PANTHER" id="PTHR11675:SF119">
    <property type="entry name" value="POLYPEPTIDE N-ACETYLGALACTOSAMINYLTRANSFERASE 2"/>
    <property type="match status" value="1"/>
</dbReference>
<dbReference type="Gene3D" id="3.90.550.10">
    <property type="entry name" value="Spore Coat Polysaccharide Biosynthesis Protein SpsA, Chain A"/>
    <property type="match status" value="1"/>
</dbReference>
<evidence type="ECO:0000256" key="10">
    <source>
        <dbReference type="ARBA" id="ARBA00037847"/>
    </source>
</evidence>
<dbReference type="InterPro" id="IPR045885">
    <property type="entry name" value="GalNAc-T"/>
</dbReference>
<dbReference type="PANTHER" id="PTHR11675">
    <property type="entry name" value="N-ACETYLGALACTOSAMINYLTRANSFERASE"/>
    <property type="match status" value="1"/>
</dbReference>
<keyword evidence="11" id="KW-0430">Lectin</keyword>
<reference evidence="14 15" key="1">
    <citation type="submission" date="2021-04" db="EMBL/GenBank/DDBJ databases">
        <authorList>
            <person name="Bliznina A."/>
        </authorList>
    </citation>
    <scope>NUCLEOTIDE SEQUENCE [LARGE SCALE GENOMIC DNA]</scope>
</reference>
<evidence type="ECO:0000256" key="3">
    <source>
        <dbReference type="ARBA" id="ARBA00005680"/>
    </source>
</evidence>
<dbReference type="InterPro" id="IPR035992">
    <property type="entry name" value="Ricin_B-like_lectins"/>
</dbReference>
<keyword evidence="8 11" id="KW-1015">Disulfide bond</keyword>
<evidence type="ECO:0000256" key="6">
    <source>
        <dbReference type="ARBA" id="ARBA00022989"/>
    </source>
</evidence>
<comment type="pathway">
    <text evidence="11">Protein modification; protein glycosylation.</text>
</comment>
<keyword evidence="11" id="KW-0328">Glycosyltransferase</keyword>
<protein>
    <recommendedName>
        <fullName evidence="11">Polypeptide N-acetylgalactosaminyltransferase</fullName>
        <ecNumber evidence="11">2.4.1.-</ecNumber>
    </recommendedName>
    <alternativeName>
        <fullName evidence="11">Protein-UDP acetylgalactosaminyltransferase</fullName>
    </alternativeName>
</protein>
<dbReference type="Proteomes" id="UP001158576">
    <property type="component" value="Chromosome XSR"/>
</dbReference>
<dbReference type="SUPFAM" id="SSF50370">
    <property type="entry name" value="Ricin B-like lectins"/>
    <property type="match status" value="1"/>
</dbReference>
<feature type="domain" description="Glycosyltransferase 2-like" evidence="13">
    <location>
        <begin position="214"/>
        <end position="389"/>
    </location>
</feature>
<proteinExistence type="inferred from homology"/>
<gene>
    <name evidence="14" type="ORF">OKIOD_LOCUS5240</name>
</gene>
<evidence type="ECO:0000256" key="11">
    <source>
        <dbReference type="RuleBase" id="RU361242"/>
    </source>
</evidence>
<feature type="region of interest" description="Disordered" evidence="12">
    <location>
        <begin position="1"/>
        <end position="24"/>
    </location>
</feature>
<comment type="similarity">
    <text evidence="3 11">Belongs to the glycosyltransferase 2 family. GalNAc-T subfamily.</text>
</comment>
<keyword evidence="7 11" id="KW-0472">Membrane</keyword>
<evidence type="ECO:0000256" key="9">
    <source>
        <dbReference type="ARBA" id="ARBA00023211"/>
    </source>
</evidence>
<sequence>MSDIRKRKSAQASSKDSANGAKSSAPAAASSSWLVKILIFAAIGVSFVLFAPVEITVSYKTPLILQHFQSQESASSPTQFKSQPASEEVHSPQSSSEPEVAEAQKEPYPVPEFVPTDFVPLNGEEEKSFDLYKAARTVSPEDVYVDPNSQPWHKFDIKSYIDEGRIKNKKDAYKTAAFNQLVSDDVPMDRNIPDTRLGRCNTVEWPREGLPTTSVIITFHNELRSTLLRTIISVIRRTPSNILKEIVLVDDASSDPRIGMELIKINKVKLIVNRERQGLIRARIRAAMIATGETFTFLDSHVEVNQEWIQPLMLRIKENPKMVVAPIIDVINKDNFQYIGADAFLTGGVSWAMVFRWDWLTRSEMESMDHTVGLKSPTIAGGLFSVGKAWFHELGEYDDQMDIWGGENIEFSFRVWQCGGEMEILPCSRVGHVFRDDHPYDFGKKGSNHVFVKNNNRFVHTWMDEYSTFYYGTRPNARSILPGDLSVRKHFKQKLQCKGFKWYMENVYPRQHMPERNSIAWGHAKRGEHCLTVFNLSKPVEGVYGQLGGGNCNQGLYNPNFQDMDKQSLVLKKDSGLFQQPTKILVDGQEVYENKCFGTIEKPPKDGSKVVLADCAEEDNDHQRWVYHNVNLKLDAYQHLCLDAFQLGTFRLKKCANKDSQQFLFEMLHI</sequence>
<comment type="subcellular location">
    <subcellularLocation>
        <location evidence="10">Endomembrane system</location>
        <topology evidence="10">Single-pass membrane protein</topology>
    </subcellularLocation>
    <subcellularLocation>
        <location evidence="11">Golgi apparatus membrane</location>
        <topology evidence="11">Single-pass type II membrane protein</topology>
    </subcellularLocation>
    <subcellularLocation>
        <location evidence="2">Membrane</location>
        <topology evidence="2">Single-pass type II membrane protein</topology>
    </subcellularLocation>
</comment>
<keyword evidence="15" id="KW-1185">Reference proteome</keyword>
<dbReference type="InterPro" id="IPR001173">
    <property type="entry name" value="Glyco_trans_2-like"/>
</dbReference>
<organism evidence="14 15">
    <name type="scientific">Oikopleura dioica</name>
    <name type="common">Tunicate</name>
    <dbReference type="NCBI Taxonomy" id="34765"/>
    <lineage>
        <taxon>Eukaryota</taxon>
        <taxon>Metazoa</taxon>
        <taxon>Chordata</taxon>
        <taxon>Tunicata</taxon>
        <taxon>Appendicularia</taxon>
        <taxon>Copelata</taxon>
        <taxon>Oikopleuridae</taxon>
        <taxon>Oikopleura</taxon>
    </lineage>
</organism>
<accession>A0ABN7SCB4</accession>
<dbReference type="EC" id="2.4.1.-" evidence="11"/>
<dbReference type="CDD" id="cd02510">
    <property type="entry name" value="pp-GalNAc-T"/>
    <property type="match status" value="1"/>
</dbReference>
<evidence type="ECO:0000313" key="15">
    <source>
        <dbReference type="Proteomes" id="UP001158576"/>
    </source>
</evidence>
<keyword evidence="11" id="KW-0333">Golgi apparatus</keyword>
<evidence type="ECO:0000256" key="4">
    <source>
        <dbReference type="ARBA" id="ARBA00022692"/>
    </source>
</evidence>
<evidence type="ECO:0000256" key="1">
    <source>
        <dbReference type="ARBA" id="ARBA00001936"/>
    </source>
</evidence>
<keyword evidence="4 11" id="KW-0812">Transmembrane</keyword>
<keyword evidence="6 11" id="KW-1133">Transmembrane helix</keyword>
<keyword evidence="5" id="KW-0735">Signal-anchor</keyword>
<comment type="cofactor">
    <cofactor evidence="1 11">
        <name>Mn(2+)</name>
        <dbReference type="ChEBI" id="CHEBI:29035"/>
    </cofactor>
</comment>
<keyword evidence="9 11" id="KW-0464">Manganese</keyword>
<evidence type="ECO:0000259" key="13">
    <source>
        <dbReference type="Pfam" id="PF00535"/>
    </source>
</evidence>
<evidence type="ECO:0000256" key="8">
    <source>
        <dbReference type="ARBA" id="ARBA00023157"/>
    </source>
</evidence>
<feature type="compositionally biased region" description="Polar residues" evidence="12">
    <location>
        <begin position="74"/>
        <end position="97"/>
    </location>
</feature>
<dbReference type="InterPro" id="IPR029044">
    <property type="entry name" value="Nucleotide-diphossugar_trans"/>
</dbReference>
<dbReference type="EMBL" id="OU015569">
    <property type="protein sequence ID" value="CAG5094582.1"/>
    <property type="molecule type" value="Genomic_DNA"/>
</dbReference>
<evidence type="ECO:0000256" key="2">
    <source>
        <dbReference type="ARBA" id="ARBA00004606"/>
    </source>
</evidence>
<evidence type="ECO:0000313" key="14">
    <source>
        <dbReference type="EMBL" id="CAG5094582.1"/>
    </source>
</evidence>
<dbReference type="SUPFAM" id="SSF53448">
    <property type="entry name" value="Nucleotide-diphospho-sugar transferases"/>
    <property type="match status" value="1"/>
</dbReference>
<evidence type="ECO:0000256" key="5">
    <source>
        <dbReference type="ARBA" id="ARBA00022968"/>
    </source>
</evidence>